<feature type="transmembrane region" description="Helical" evidence="11">
    <location>
        <begin position="286"/>
        <end position="303"/>
    </location>
</feature>
<dbReference type="InterPro" id="IPR003593">
    <property type="entry name" value="AAA+_ATPase"/>
</dbReference>
<sequence>MASENKAEDSREPKVIYKGPGYARISQDGEPIGDTAGKKTKKRGRGDTLKVLLPIRVKGSKTRSEMDTSGLISTMLFSFFTTIYWKAFRKGITQDSLMPLMSDREAAKANCDRLERLWQEELDKKGEEAASYKKAVLKFIRTRFVMSSLSIVASSSAGFLLTAYLLYQAIIYLESTDDSVGQSLSLAFSIFGATVMRVLGGNLSNYLNARSAVRLRSAVMMQLYRKVTRLRTTSRVSVGEMVNICVNDIQRMHDAIIFGPLLFSFPLFIVFIIAGVVIVIGPVPTIVGAATLLFFFCVQTCLAKVNVRLRQKCVVFTDKRTRLMNEVLNCVKLIKMYSWEESFAKNLANIRYNERKYLTRAGVLQSFTMGLSVTIGPAVVLMSVITYTLLGNVITAARAFTLLQLFGSLTSALYVLPLAMKPISESIVAFKRIKPILLMDETTREWNPPSDPEHAVEIVNASFSWDAPPTEENDNTVNGPSVDGKSTKYKLVNGDRDEKEDAEKGVKEQDEKDATVSDGLLENTGETQGPTITLKSINLVVPRSHLVGICGSVGSGKSSLLNTLLDQLNLLDGRIAAKGSFAYAAQQAWITNASVKDNILFGEPYDEQRYKKAIFSCCLERDLEIMSDGDRTEIGERGVNVSGGQKQRISLARAYYSDRDIYLLDDPLSAVDAHVGKHIFTHCIHGVLRGKTVLFVTHQLQYLRDCDYVVLMRDGKIAEQGTHDGLVAAGSEYARLIDTFHGKGEDDEEDVNEAIPEIKHDDENMNKEESSQAEISEHKEEADEETEEKEETEVVKLIGEEDQGHGTVAFATYKSFVHFTGSRFWAFLVPFLMFMTMLSSIFTNIWLSIWIQAATVWRNQTQVPTSIPEVSTSSPWLSATTLFMNNSSDDFIINSTDGAANDYYDEYAFTTSSANAGDGQNSTADGIAFFMAIYAGIFGLTYFFLIVSSFVFIVTVLRATTRIHDSLLRKIMRCPMSFFDTTPLGRILNRFSKDMDEVDLLLPMNLQRCLFFLSCVIIIQGFFVSIFPFYGVVLVIVLAVGIFLYVMFRKGYCEIKRMDNTTRSKVVSHISATMQGLTTIKAYGQGKRFTTKFEELLDTNSLIMELFFMAPRWTAARMDLLSSVLLLVLCALILIFKSSLFSPAIAAMAIGQAISISGGLLQEVILSCTQTESSFLSVERMLEYIEQSPSEADAHIKETAPPEEWPQDGDLKLQKVEMRYRDNLPLVLKGITCHILPKEKIGIVGRTGSGKSTLGVSLFRLVENVSGKIILDDVDVSTIGLHDLRSKLSIIPQDPVLFAGTIRFNLDPLGNHTDEELWSALEKTYVKQTVSGLDNQLEAPVIENGENFSVGERQLMCMARALLRNSKVLLMDEATAAIDTETDSLIQQTIREAFKDCTMLIIAHRLNTILDCDKIMLMDSGEIAEFDTPDVLQGDPNSLFSGMLAAAKHNKGSLDE</sequence>
<dbReference type="InterPro" id="IPR027417">
    <property type="entry name" value="P-loop_NTPase"/>
</dbReference>
<dbReference type="PANTHER" id="PTHR24223">
    <property type="entry name" value="ATP-BINDING CASSETTE SUB-FAMILY C"/>
    <property type="match status" value="1"/>
</dbReference>
<keyword evidence="6" id="KW-0547">Nucleotide-binding</keyword>
<dbReference type="InterPro" id="IPR003439">
    <property type="entry name" value="ABC_transporter-like_ATP-bd"/>
</dbReference>
<keyword evidence="3" id="KW-0813">Transport</keyword>
<dbReference type="GO" id="GO:0016887">
    <property type="term" value="F:ATP hydrolysis activity"/>
    <property type="evidence" value="ECO:0007669"/>
    <property type="project" value="InterPro"/>
</dbReference>
<dbReference type="InterPro" id="IPR017871">
    <property type="entry name" value="ABC_transporter-like_CS"/>
</dbReference>
<keyword evidence="7" id="KW-0067">ATP-binding</keyword>
<proteinExistence type="inferred from homology"/>
<keyword evidence="14" id="KW-1185">Reference proteome</keyword>
<evidence type="ECO:0000313" key="16">
    <source>
        <dbReference type="RefSeq" id="XP_022098588.1"/>
    </source>
</evidence>
<protein>
    <submittedName>
        <fullName evidence="15 16">Multidrug resistance-associated protein 5-like isoform X1</fullName>
    </submittedName>
</protein>
<dbReference type="OrthoDB" id="6500128at2759"/>
<dbReference type="FunFam" id="1.20.1560.10:FF:000012">
    <property type="entry name" value="ATP binding cassette subfamily C member 5"/>
    <property type="match status" value="1"/>
</dbReference>
<feature type="transmembrane region" description="Helical" evidence="11">
    <location>
        <begin position="824"/>
        <end position="851"/>
    </location>
</feature>
<dbReference type="GO" id="GO:0140359">
    <property type="term" value="F:ABC-type transporter activity"/>
    <property type="evidence" value="ECO:0007669"/>
    <property type="project" value="InterPro"/>
</dbReference>
<evidence type="ECO:0000313" key="15">
    <source>
        <dbReference type="RefSeq" id="XP_022098587.1"/>
    </source>
</evidence>
<dbReference type="GO" id="GO:0005524">
    <property type="term" value="F:ATP binding"/>
    <property type="evidence" value="ECO:0007669"/>
    <property type="project" value="UniProtKB-KW"/>
</dbReference>
<evidence type="ECO:0000256" key="10">
    <source>
        <dbReference type="SAM" id="MobiDB-lite"/>
    </source>
</evidence>
<gene>
    <name evidence="15 16" type="primary">LOC110983564</name>
</gene>
<dbReference type="PROSITE" id="PS50893">
    <property type="entry name" value="ABC_TRANSPORTER_2"/>
    <property type="match status" value="2"/>
</dbReference>
<evidence type="ECO:0000256" key="6">
    <source>
        <dbReference type="ARBA" id="ARBA00022741"/>
    </source>
</evidence>
<evidence type="ECO:0000256" key="11">
    <source>
        <dbReference type="SAM" id="Phobius"/>
    </source>
</evidence>
<dbReference type="InterPro" id="IPR011527">
    <property type="entry name" value="ABC1_TM_dom"/>
</dbReference>
<evidence type="ECO:0000256" key="3">
    <source>
        <dbReference type="ARBA" id="ARBA00022448"/>
    </source>
</evidence>
<accession>A0A8B7YZ11</accession>
<dbReference type="GeneID" id="110983564"/>
<dbReference type="PANTHER" id="PTHR24223:SF447">
    <property type="entry name" value="MULTIDRUG RESISTANCE-ASSOCIATED PROTEIN 5"/>
    <property type="match status" value="1"/>
</dbReference>
<dbReference type="InterPro" id="IPR036640">
    <property type="entry name" value="ABC1_TM_sf"/>
</dbReference>
<keyword evidence="9 11" id="KW-0472">Membrane</keyword>
<feature type="transmembrane region" description="Helical" evidence="11">
    <location>
        <begin position="396"/>
        <end position="416"/>
    </location>
</feature>
<feature type="transmembrane region" description="Helical" evidence="11">
    <location>
        <begin position="144"/>
        <end position="166"/>
    </location>
</feature>
<feature type="domain" description="ABC transmembrane type-1" evidence="13">
    <location>
        <begin position="827"/>
        <end position="1162"/>
    </location>
</feature>
<evidence type="ECO:0000256" key="9">
    <source>
        <dbReference type="ARBA" id="ARBA00023136"/>
    </source>
</evidence>
<feature type="transmembrane region" description="Helical" evidence="11">
    <location>
        <begin position="70"/>
        <end position="88"/>
    </location>
</feature>
<evidence type="ECO:0000256" key="2">
    <source>
        <dbReference type="ARBA" id="ARBA00009726"/>
    </source>
</evidence>
<reference evidence="15 16" key="1">
    <citation type="submission" date="2025-04" db="UniProtKB">
        <authorList>
            <consortium name="RefSeq"/>
        </authorList>
    </citation>
    <scope>IDENTIFICATION</scope>
</reference>
<feature type="compositionally biased region" description="Basic and acidic residues" evidence="10">
    <location>
        <begin position="1"/>
        <end position="15"/>
    </location>
</feature>
<dbReference type="CDD" id="cd03244">
    <property type="entry name" value="ABCC_MRP_domain2"/>
    <property type="match status" value="1"/>
</dbReference>
<keyword evidence="5" id="KW-0677">Repeat</keyword>
<feature type="transmembrane region" description="Helical" evidence="11">
    <location>
        <begin position="1000"/>
        <end position="1023"/>
    </location>
</feature>
<evidence type="ECO:0000256" key="7">
    <source>
        <dbReference type="ARBA" id="ARBA00022840"/>
    </source>
</evidence>
<comment type="subcellular location">
    <subcellularLocation>
        <location evidence="1">Endomembrane system</location>
        <topology evidence="1">Multi-pass membrane protein</topology>
    </subcellularLocation>
</comment>
<dbReference type="PROSITE" id="PS50929">
    <property type="entry name" value="ABC_TM1F"/>
    <property type="match status" value="2"/>
</dbReference>
<dbReference type="Gene3D" id="3.40.50.300">
    <property type="entry name" value="P-loop containing nucleotide triphosphate hydrolases"/>
    <property type="match status" value="2"/>
</dbReference>
<dbReference type="RefSeq" id="XP_022098588.1">
    <property type="nucleotide sequence ID" value="XM_022242896.1"/>
</dbReference>
<dbReference type="SMART" id="SM00382">
    <property type="entry name" value="AAA"/>
    <property type="match status" value="2"/>
</dbReference>
<evidence type="ECO:0000256" key="5">
    <source>
        <dbReference type="ARBA" id="ARBA00022737"/>
    </source>
</evidence>
<dbReference type="FunFam" id="3.40.50.300:FF:000074">
    <property type="entry name" value="Multidrug resistance-associated protein 5 isoform 1"/>
    <property type="match status" value="1"/>
</dbReference>
<dbReference type="PROSITE" id="PS00211">
    <property type="entry name" value="ABC_TRANSPORTER_1"/>
    <property type="match status" value="2"/>
</dbReference>
<evidence type="ECO:0000256" key="1">
    <source>
        <dbReference type="ARBA" id="ARBA00004127"/>
    </source>
</evidence>
<dbReference type="FunFam" id="3.40.50.300:FF:000605">
    <property type="entry name" value="multidrug resistance-associated protein 5 isoform X1"/>
    <property type="match status" value="1"/>
</dbReference>
<name>A0A8B7YZ11_ACAPL</name>
<evidence type="ECO:0000313" key="14">
    <source>
        <dbReference type="Proteomes" id="UP000694845"/>
    </source>
</evidence>
<dbReference type="RefSeq" id="XP_022098587.1">
    <property type="nucleotide sequence ID" value="XM_022242895.1"/>
</dbReference>
<dbReference type="GO" id="GO:0012505">
    <property type="term" value="C:endomembrane system"/>
    <property type="evidence" value="ECO:0007669"/>
    <property type="project" value="UniProtKB-SubCell"/>
</dbReference>
<dbReference type="SUPFAM" id="SSF52540">
    <property type="entry name" value="P-loop containing nucleoside triphosphate hydrolases"/>
    <property type="match status" value="2"/>
</dbReference>
<feature type="domain" description="ABC transporter" evidence="12">
    <location>
        <begin position="1211"/>
        <end position="1445"/>
    </location>
</feature>
<feature type="transmembrane region" description="Helical" evidence="11">
    <location>
        <begin position="927"/>
        <end position="960"/>
    </location>
</feature>
<evidence type="ECO:0000259" key="12">
    <source>
        <dbReference type="PROSITE" id="PS50893"/>
    </source>
</evidence>
<organism evidence="14 16">
    <name type="scientific">Acanthaster planci</name>
    <name type="common">Crown-of-thorns starfish</name>
    <dbReference type="NCBI Taxonomy" id="133434"/>
    <lineage>
        <taxon>Eukaryota</taxon>
        <taxon>Metazoa</taxon>
        <taxon>Echinodermata</taxon>
        <taxon>Eleutherozoa</taxon>
        <taxon>Asterozoa</taxon>
        <taxon>Asteroidea</taxon>
        <taxon>Valvatacea</taxon>
        <taxon>Valvatida</taxon>
        <taxon>Acanthasteridae</taxon>
        <taxon>Acanthaster</taxon>
    </lineage>
</organism>
<dbReference type="Pfam" id="PF00005">
    <property type="entry name" value="ABC_tran"/>
    <property type="match status" value="2"/>
</dbReference>
<feature type="region of interest" description="Disordered" evidence="10">
    <location>
        <begin position="1"/>
        <end position="44"/>
    </location>
</feature>
<dbReference type="Proteomes" id="UP000694845">
    <property type="component" value="Unplaced"/>
</dbReference>
<dbReference type="CDD" id="cd03250">
    <property type="entry name" value="ABCC_MRP_domain1"/>
    <property type="match status" value="1"/>
</dbReference>
<feature type="compositionally biased region" description="Basic and acidic residues" evidence="10">
    <location>
        <begin position="493"/>
        <end position="515"/>
    </location>
</feature>
<keyword evidence="8 11" id="KW-1133">Transmembrane helix</keyword>
<feature type="transmembrane region" description="Helical" evidence="11">
    <location>
        <begin position="361"/>
        <end position="390"/>
    </location>
</feature>
<feature type="transmembrane region" description="Helical" evidence="11">
    <location>
        <begin position="186"/>
        <end position="207"/>
    </location>
</feature>
<comment type="similarity">
    <text evidence="2">Belongs to the ABC transporter superfamily. ABCC family. Conjugate transporter (TC 3.A.1.208) subfamily.</text>
</comment>
<feature type="transmembrane region" description="Helical" evidence="11">
    <location>
        <begin position="1118"/>
        <end position="1136"/>
    </location>
</feature>
<dbReference type="SUPFAM" id="SSF90123">
    <property type="entry name" value="ABC transporter transmembrane region"/>
    <property type="match status" value="2"/>
</dbReference>
<feature type="transmembrane region" description="Helical" evidence="11">
    <location>
        <begin position="256"/>
        <end position="280"/>
    </location>
</feature>
<feature type="domain" description="ABC transmembrane type-1" evidence="13">
    <location>
        <begin position="155"/>
        <end position="425"/>
    </location>
</feature>
<dbReference type="InterPro" id="IPR050173">
    <property type="entry name" value="ABC_transporter_C-like"/>
</dbReference>
<evidence type="ECO:0000259" key="13">
    <source>
        <dbReference type="PROSITE" id="PS50929"/>
    </source>
</evidence>
<feature type="domain" description="ABC transporter" evidence="12">
    <location>
        <begin position="519"/>
        <end position="739"/>
    </location>
</feature>
<dbReference type="KEGG" id="aplc:110983564"/>
<feature type="region of interest" description="Disordered" evidence="10">
    <location>
        <begin position="756"/>
        <end position="789"/>
    </location>
</feature>
<evidence type="ECO:0000256" key="8">
    <source>
        <dbReference type="ARBA" id="ARBA00022989"/>
    </source>
</evidence>
<evidence type="ECO:0000256" key="4">
    <source>
        <dbReference type="ARBA" id="ARBA00022692"/>
    </source>
</evidence>
<keyword evidence="4 11" id="KW-0812">Transmembrane</keyword>
<dbReference type="GO" id="GO:0016020">
    <property type="term" value="C:membrane"/>
    <property type="evidence" value="ECO:0007669"/>
    <property type="project" value="InterPro"/>
</dbReference>
<feature type="transmembrane region" description="Helical" evidence="11">
    <location>
        <begin position="1029"/>
        <end position="1048"/>
    </location>
</feature>
<dbReference type="Gene3D" id="1.20.1560.10">
    <property type="entry name" value="ABC transporter type 1, transmembrane domain"/>
    <property type="match status" value="2"/>
</dbReference>
<feature type="compositionally biased region" description="Basic and acidic residues" evidence="10">
    <location>
        <begin position="756"/>
        <end position="781"/>
    </location>
</feature>
<dbReference type="Pfam" id="PF00664">
    <property type="entry name" value="ABC_membrane"/>
    <property type="match status" value="2"/>
</dbReference>
<feature type="region of interest" description="Disordered" evidence="10">
    <location>
        <begin position="465"/>
        <end position="527"/>
    </location>
</feature>